<keyword evidence="3" id="KW-0804">Transcription</keyword>
<dbReference type="GO" id="GO:0000976">
    <property type="term" value="F:transcription cis-regulatory region binding"/>
    <property type="evidence" value="ECO:0007669"/>
    <property type="project" value="TreeGrafter"/>
</dbReference>
<dbReference type="InterPro" id="IPR050109">
    <property type="entry name" value="HTH-type_TetR-like_transc_reg"/>
</dbReference>
<proteinExistence type="predicted"/>
<evidence type="ECO:0000256" key="2">
    <source>
        <dbReference type="ARBA" id="ARBA00023125"/>
    </source>
</evidence>
<evidence type="ECO:0000313" key="7">
    <source>
        <dbReference type="Proteomes" id="UP000238701"/>
    </source>
</evidence>
<dbReference type="Gene3D" id="1.10.357.10">
    <property type="entry name" value="Tetracycline Repressor, domain 2"/>
    <property type="match status" value="1"/>
</dbReference>
<evidence type="ECO:0000256" key="3">
    <source>
        <dbReference type="ARBA" id="ARBA00023163"/>
    </source>
</evidence>
<feature type="domain" description="HTH tetR-type" evidence="5">
    <location>
        <begin position="9"/>
        <end position="69"/>
    </location>
</feature>
<dbReference type="SUPFAM" id="SSF48498">
    <property type="entry name" value="Tetracyclin repressor-like, C-terminal domain"/>
    <property type="match status" value="1"/>
</dbReference>
<dbReference type="PRINTS" id="PR00455">
    <property type="entry name" value="HTHTETR"/>
</dbReference>
<dbReference type="InterPro" id="IPR001647">
    <property type="entry name" value="HTH_TetR"/>
</dbReference>
<evidence type="ECO:0000313" key="6">
    <source>
        <dbReference type="EMBL" id="SPF44166.1"/>
    </source>
</evidence>
<dbReference type="Proteomes" id="UP000238701">
    <property type="component" value="Unassembled WGS sequence"/>
</dbReference>
<reference evidence="7" key="1">
    <citation type="submission" date="2018-02" db="EMBL/GenBank/DDBJ databases">
        <authorList>
            <person name="Hausmann B."/>
        </authorList>
    </citation>
    <scope>NUCLEOTIDE SEQUENCE [LARGE SCALE GENOMIC DNA]</scope>
    <source>
        <strain evidence="7">Peat soil MAG SbA1</strain>
    </source>
</reference>
<feature type="DNA-binding region" description="H-T-H motif" evidence="4">
    <location>
        <begin position="32"/>
        <end position="51"/>
    </location>
</feature>
<dbReference type="InterPro" id="IPR036271">
    <property type="entry name" value="Tet_transcr_reg_TetR-rel_C_sf"/>
</dbReference>
<dbReference type="AlphaFoldDB" id="A0A2U3KWU8"/>
<organism evidence="6 7">
    <name type="scientific">Candidatus Sulfotelmatobacter kueseliae</name>
    <dbReference type="NCBI Taxonomy" id="2042962"/>
    <lineage>
        <taxon>Bacteria</taxon>
        <taxon>Pseudomonadati</taxon>
        <taxon>Acidobacteriota</taxon>
        <taxon>Terriglobia</taxon>
        <taxon>Terriglobales</taxon>
        <taxon>Candidatus Korobacteraceae</taxon>
        <taxon>Candidatus Sulfotelmatobacter</taxon>
    </lineage>
</organism>
<dbReference type="OrthoDB" id="509229at2"/>
<sequence length="197" mass="22674">MGLRERKKARLRQQIIDTSIKLFRKRGFENTRIDDIVQVLEISQPTFFRYFSSKDGVLREVGERGFACIRDRLRSELSSDASTAERMRRLYVSMAKEVEADRSLWQAVVLSGAMDPVRCASMRGHEEATVGLLREILVQGQKRGEITHDFPVVQLAEFMEGLYNTVVRQWAVDLTGPHKLTDRVRSAVEFFLRGLQP</sequence>
<keyword evidence="2 4" id="KW-0238">DNA-binding</keyword>
<dbReference type="PANTHER" id="PTHR30055:SF234">
    <property type="entry name" value="HTH-TYPE TRANSCRIPTIONAL REGULATOR BETI"/>
    <property type="match status" value="1"/>
</dbReference>
<gene>
    <name evidence="6" type="ORF">SBA1_520022</name>
</gene>
<dbReference type="Pfam" id="PF00440">
    <property type="entry name" value="TetR_N"/>
    <property type="match status" value="1"/>
</dbReference>
<evidence type="ECO:0000256" key="1">
    <source>
        <dbReference type="ARBA" id="ARBA00023015"/>
    </source>
</evidence>
<evidence type="ECO:0000256" key="4">
    <source>
        <dbReference type="PROSITE-ProRule" id="PRU00335"/>
    </source>
</evidence>
<accession>A0A2U3KWU8</accession>
<dbReference type="SUPFAM" id="SSF46689">
    <property type="entry name" value="Homeodomain-like"/>
    <property type="match status" value="1"/>
</dbReference>
<dbReference type="EMBL" id="OMOD01000147">
    <property type="protein sequence ID" value="SPF44166.1"/>
    <property type="molecule type" value="Genomic_DNA"/>
</dbReference>
<evidence type="ECO:0000259" key="5">
    <source>
        <dbReference type="PROSITE" id="PS50977"/>
    </source>
</evidence>
<dbReference type="PROSITE" id="PS50977">
    <property type="entry name" value="HTH_TETR_2"/>
    <property type="match status" value="1"/>
</dbReference>
<dbReference type="GO" id="GO:0003700">
    <property type="term" value="F:DNA-binding transcription factor activity"/>
    <property type="evidence" value="ECO:0007669"/>
    <property type="project" value="TreeGrafter"/>
</dbReference>
<protein>
    <recommendedName>
        <fullName evidence="5">HTH tetR-type domain-containing protein</fullName>
    </recommendedName>
</protein>
<keyword evidence="1" id="KW-0805">Transcription regulation</keyword>
<dbReference type="PANTHER" id="PTHR30055">
    <property type="entry name" value="HTH-TYPE TRANSCRIPTIONAL REGULATOR RUTR"/>
    <property type="match status" value="1"/>
</dbReference>
<name>A0A2U3KWU8_9BACT</name>
<dbReference type="InterPro" id="IPR009057">
    <property type="entry name" value="Homeodomain-like_sf"/>
</dbReference>